<dbReference type="InterPro" id="IPR026341">
    <property type="entry name" value="T9SS_type_B"/>
</dbReference>
<feature type="chain" id="PRO_5045931437" evidence="1">
    <location>
        <begin position="26"/>
        <end position="5991"/>
    </location>
</feature>
<keyword evidence="3" id="KW-1185">Reference proteome</keyword>
<dbReference type="RefSeq" id="WP_408075625.1">
    <property type="nucleotide sequence ID" value="NZ_JBELQB010000011.1"/>
</dbReference>
<dbReference type="Gene3D" id="2.60.40.740">
    <property type="match status" value="1"/>
</dbReference>
<name>A0ABW8YHM0_9FLAO</name>
<dbReference type="Proteomes" id="UP001629059">
    <property type="component" value="Unassembled WGS sequence"/>
</dbReference>
<evidence type="ECO:0000256" key="1">
    <source>
        <dbReference type="SAM" id="SignalP"/>
    </source>
</evidence>
<dbReference type="NCBIfam" id="TIGR04131">
    <property type="entry name" value="Bac_Flav_CTERM"/>
    <property type="match status" value="1"/>
</dbReference>
<dbReference type="Pfam" id="PF13573">
    <property type="entry name" value="SprB"/>
    <property type="match status" value="29"/>
</dbReference>
<dbReference type="EMBL" id="JBELQB010000011">
    <property type="protein sequence ID" value="MFL9838683.1"/>
    <property type="molecule type" value="Genomic_DNA"/>
</dbReference>
<keyword evidence="1" id="KW-0732">Signal</keyword>
<accession>A0ABW8YHM0</accession>
<reference evidence="2 3" key="1">
    <citation type="submission" date="2024-06" db="EMBL/GenBank/DDBJ databases">
        <authorList>
            <person name="Kaempfer P."/>
            <person name="Viver T."/>
        </authorList>
    </citation>
    <scope>NUCLEOTIDE SEQUENCE [LARGE SCALE GENOMIC DNA]</scope>
    <source>
        <strain evidence="2 3">ST-75</strain>
    </source>
</reference>
<sequence>MHLRIHNLRIKILLGFLLSCFAMQAQLEVPFTIRYQDNIKGDITQISNNIVNRDNSSYDPEDAYPQWGEWSNYNDNYTMRYIDIDGDSSTFSSSSATLSTITDVSCSTVVYAAMYWSATYRYNSSSGSGSSTRVTNFNEVKLKLPGAANYTDITGTVIYDGFGSASLNSSSPYVCYADITTLIAGLGNPNGTYTAANIRATQGSVSGGVSGGWTIFIVYENPNKPGKYVTSYDGFAGVNSGLGSIDVNYTGFTTVPAPLPVRAKLMACALEGDRDITGDRLRFKDASETNYTNLSNNLNPSNNFFNSNITYLDAGDVEQNFTNRVPNSSNTLGYDADIININQGLIHNSSTGANLRITSTGDTYFMFFNALSVDIIEPDIQLVKTVEDLAGNDIGGADVNLGDYLEYVISFQNLGNDDTTSFTITDILPNNTYFQGVTFSPESGMDDSNYSYDPVTETITFIIPDELVEENDPAYEIRLLVRVAESCNDLKDACSNIIQNSAYATYQGVLNSNVISNDPSIAGINGCGQPVTGPANFLVDIDDCNFERTVTLCSTSVDVSAPDGYDSYEWYDSDDNLIGTTQTITITAEGEYYVINTAAAPCVSTTEHVTVNSYSTIIPNPVIPFADETPMCANNGKVMPNIFLCGADDEQLIETGITDATSISWQKLDESDCLSACSTCGDLPSDCPWVGCPNSSWVEVSTGQDYTADTSGQYRLVVNYDGCFGTFYFNVYKNLLDPQYTKENIVCGSDGNITITNVPAGYEYQLVNQSTNTVIYDYADGMGPSFDITASGIYTVNIRQQGVDTTPGNTYCEFSVGNIGIQNNAISVNVITENATCDGLGSIRLQALNVGPQYYFEITGPSSDSHGPVIDNNHLFENLNPGTYNYTVTTDDGCSETGSVTIIDESDLDLVASVSQNISCKEGNIQMNASGGKTPYIYAIYSENGVLKNPTASDFQTSVIFDVLIGHEGDYVFIVMDGNGCTSLSNEVTIILVPDVEYTTSVNMVSCNGANDGSIIYTVTNTNGYNVSFDLFDATDTIITSNNSGTFTSLAPGDYTVVLRETKGNRTCEFPFDFTITEPDPITGGTAAVTQEFDCTVAGSLGATITVDTSTIAGGTPTYEYSIDGITFGTATSFTGLTAGTYTITVRDANNCTHVIDTIVIDPVVQPSDLTVSATTPSCPALTSDLTLAVTGGEAPFNYEITAPAAAITNNGTNNVFTGLAAGTYTFMVTDSKGCTYSENYTIQQLTPIAVNGQPVSNVTCFGATDGTLNFNVSSFSTNYTYDVVNGASTSVSSSASATNATIALTGLAADAYTITVQDNVTGCTATATVTISAPSAALAITNTVNPITCLADGSLNVIATGGWGGYEYTLTLPDSSTVGPQSGSSFTGLTQNGTYTISVTDANNCTVTDTFTLTTPVPPTASISGSDICYDANGASLTVSVTDGTAPFTYSINGNPDQSSNVFASLTPGSYTIVVTDAYGCTDSVTQTIAPTLTAMASFVKGLDCTASPDAQITVAINGGTAAYTYEVSSNGGTTYGTSSAVTGSSISFQTATAGSYRFRITDANGCVVQSNIINIAPLTLPSITSATQSQAVLCNGDSSGAITVVVDNTTGTGPFTINVYNDTTGTDYGTQTTGLPAGSYTVTLTDDNSCTDTATVVITEPDPITFNVSIVPITCNNPDTTFGEIIIENTAGGTADYTYYLTNNYDSSVQQYSTTPGNEDHTFQVLNFGIYTLSIVDANGCTVVDDNIVIASPPTDLDISVTPTPPADCLSGGTAAVTVQASVGSGNYEFAILEQLNLPYVDDPVNDYQPANSGTDTRIFTGLIPGIVYTFVVHDITTNCYYFKSADIAIPPLSALTSTIDTVNNVTCTGSADGNITFTIDGYASGATQVGYEVYYAQTNTPLSPVVGGTVPVSVGPETVSNVGPLEPGTYYILFTELDGGLASCTNASAQFTIVQSAELLEVSAVVITNDNCNTNAGVISATAEGGTAPYQYLIQPSTDAAPTAGSAGWSSANSFNVEGGTYTVYAMDAYGCIQPTATPIVLDTDPSPVIALSVVQQCNTAEGNYSIQVDLTTAGMPPYTYSFNGGGYQAQSGTTFTYDGLTSGTYTVEVRDVNGCTNPQTITIYPPLNLSLAVTAQPTCTTNDGEITVTAAGGSGNYTYELQDSSNAVIVAANASNVFTGQPFGDYIVVVTDSTTGCSVTAPVSLEEPTPVVFTYASQNVSCNGANDGSIVVTLDASNDNPVYTYTLDDGTNPPVVQNSNTFTGLAAGTYDITVTSGKNCIATETVVITEPSVLTLTATATDFACDATNTVQTSVITAAVGAGTGTAPYTYSIDGTNFFTTNIFEVVDNGAVQNITVTVKDSNNCTTTFPLTINPLPEIIDVVPTLLTEITCNNDETVTITVTGGSGDFTFDLLPLGSQASVTPGAGVYTATFDLSAPGSYNFQVTDNVTGCYEVTSTPYDIVPFDTIAVEATASTQVTCYGGTDGTITINVTGYNGNYDFVVTDSLGATVGSGSNTTTTNPYIITGLVAGNHYVTITATDSPFCTADSNVITIGSPSNPLVLNASQTASVTCTNDQGEIIATATGGWGTYQYELVNNTTSTTVQAYATNSTFTGLAAGNYTVSVQDAGGCIVSQTINLVQPAPITASISASATALLCNGDNTATITATSVAGGEGIYQYILNTYDDAGTTIVYSSDAQLTPSFNNLGAGIYSITVTDGWNCDVTTVTVEITEPDPIQAFLNLTDTLTCTTGAEITVSATGGIAPYQYSLDGITYDTTTVFSGLSAGTYQVYVTDANNCTAVLSNEVTVLPVPPLTINLDLTNAVINCFGESTASITANVTGGLGNYSYELLDSGSLVIAGPQTENTFTGLATGTYYVHVISGDCEETSPAINITSPPEFIASVSHTNVLCYNEQNGTITVTASGGTGNVQYAISPNLDQFVDTNVFTNLAAGLYDVIAQDQNGCFELFQVEILNPALLEASIDIASLVNEVCLGDSNASITVNITGGTGTYEIAIDNIMDPSDDILTYISVTGSQHTFTNLAGGTAYSIHVMDTNGCDINPALEQYMPPGVDMTPSATVVDNCTNNVPGNVVTIDYTTTQSLNAADITYSVDGTTYQASNTFTNLAPGTYTAYIQHTNGCIKNVDFTIDNLLPITIDTATVTADVLCFGESTGEITVTASGGTGTLQYAISPAFAYGSANVFGNLPAGDYTVRVTDDLGCEIETTTLTINEPTAPLSLDNAVTTDEVCYTAADGTVTLTISGGTAPYSTSVDSSNPADFTQDQLVYTGLTAGTHTIYVTDAHGCAITPVDITINEGVDMTPSADIVDNCTNNVPGNEVTISVASSQTLDPADLTYSVDGTAYQASNIFSNLAPGNYTAYVQHVNGCTETTTFTINTLQPITIDTATVTANVLCFGESTGEITVTATGGTGTLQYAISPSFVYGSTNVFGNLPAGDYTVRLTDGIGCEIETVTLTVNEPTAALTASVDDVTDEICLNAADGTVTVTVTGGTAPYSTSLDGAAYVQDQFVYTGLAAGTHTVNVTDANGCVIATPLTFTVNPGVSIQPTADIIPTCTNNVPGNVIFILTNAAIDPAELQYSLDGVTYQASNTFVNLAAGNYTAYVQHTNGCLQTVNFTINALQPIAIDSAVATADVLCFGDATGEITVNASGGTGTLLYAISTDAGNFTTNNVFTDLTAGTYTVTVRDDIGCEITTGNIVVDEPTAPLSLDNAATTDEVCYTAADGTVTLTISGGTAPYSTSVDSSNPADFTQDQLVYTGLTAGTHTIYVTDDNGCAITPFVITINEGVDMTPSATVVDNCTNNVPGNEVTISVASSQTLDPADMQYSVDGTTYQASNVFNNLAPGNYTAYVQHANGCIETTAFTINTLQPITIDTATVTANVLCFGESTGEITVTASGGTGTLQYAISPSFVYSSTNVFANLPAGDYTVRVTDDLGCEIETTTLTINEPTAPLSLDNAVTTDEVCYTAADGTVTLTISGGTAPYSTSVDSSNPADFTQDQLVYTGLTAGTHTIYVTDAHGCAITPVDITINEGRDMTPSVTVVDNCTNNVPGNEVTVDVSSSQTLNPTDLQYSLDGTNYQASNVFNNLAPGNYTVYVRHTNGCVQITTFTINVLQPVTASAVATTNVGCKGESTGEITVTASGGTGTLQYAISPDYIYGSSNVFSDLAAGSYTVMVTDGIGCEVVLNAIQVTEPVNVLTSTIDVVTPEICFNAQDGTVTISVTGGTPPYYTSLDSNNPADYVQDVFTYTGLTAGTHTIYVTDDNGCSIPVPLTFEIEQGVSIQPVAEVYPTCTNNVPGNVIFILTNPSLDPADLTYSLDGVAYQTDNYFANLAPGNYTAYIQHTNGCVQMVDFTIDVHLPIVIDSAVVTADVLCYGESTGEITVTASGGTGVLLYAISSDAGNYTTNNVFTNLAAGDYTVSVTDEIGCEIGTAILTINEPTAPLSLDNAATTDEVCYTAADGTVTLTISGGTAPYSTSIDSNNVADFTQDQLVYTGLAVGTHTIYVTDAHGCAITPVDITINEGADMTPSASVVDNCTNNVPGNEVTISVASSQTLDPADLMYSVDGTTYQASNVFNNLASGNYTAYVQHANGCIETTTFTINTLQPITIDTEAVTADVSCKGESTGEITVTASGGTGTLQYAISPDFIYGSSNVFTNLAAGDYTVRVTDGIGCEIETATLTVNEPVDFLTSVIDVVTPEICFNAQDGTVTISVTGGTAPYSTSLDSNNPADFVENVFTYTGLTAGTHTIYVTDDNGCSIPVPLTFDIEPGADMTPSASVVDNCTNNVPGNEVTISVASSQTLDPADLMYSVDGTTYQASNVFNNLASGNYTAYVQHANGCIETTTFTINTLQPITIDTEAVTADVSCKGESTGEITVTASGGTGTLQYAISPDFIYGSSNVFTNLAAGDYTVRVTDGIGCEIETATLTVNEPVDFLTSVIDVVTPEICFNAQDGTVTISVTGGTAPYSTSLDSNNPADFVENVFTYTGLTAGTHTIYVTDDNGCSIPVPLTFDIEPGADMTPSASVVDNCTNNVPGNEVTISVASSQTLDPADLTYSVDGTTYQASNVFNNLVPGNYTAYVQHANGCIETTTFTINTLQPITIDTAIVVNNVLCFGEETGEITVTASGGTGTLQYAISPDFIYGSSNVFTNLAAGTYTVRVTDGIGCEVESATLTITTPAEPLAATYVAVDETCIGDANGSVTISVTGGTAPYSTSLDGVTFVQDQFTYSNLSAGTHTIYVTDDSGCTITPIDFVIQQGVNTQPTVDVIANCMNNMPGNVVTINIDAQYLGEVQYSVDGFNYQASNTFIDLAAGTYTAYVQHVNGCIQTIDFDVEDHQSVNATATVTQNVICYGDDTGEIIVTATGGTGQLEYAISPIYTYSTNNTFSSLIAGTYTIRVRDELGCVQVINNVVITQSETQIIASADWTGETCYNANDGNVTVTVSGGTAPYSTSLDGVTFIQDQFTYTNLSGGQHVLFVQDAAGCQIVPIVFNIEHGVVINPVVSVTPICTNNVSLSMLTVTNINPAIADEVMYSLDGVNYQSSNVFTDLPDGNYVVYVMHANGCVTTRDVMVRHEKPILGVITVVDALCNGEDNGTITVNGSGGVGALTYGISPDFDMTENNVFNIAAGQYTVRVQDETGCYKEYIATVDEPTSLVLTEVEVYPEICENDDNAAILIDITGGTAPYSTSMDMDEPFEVGKDMYTDLDGGQTYTIYVKDANGCVASIDVWIDAPIMINAQPELVYNCDENVLTVNVETAVQGAVTYSLNGGTPQTSNTFTNLADGTYVVDVLHDSGCIDSTEPVTVTNTTALVMILAESDINEITATTTGGSGGYTYTLNGEDMGTDNVFEIYSTGTYVVTVTDSRGCVAEKLLYYEFVDIILPDVMSPNDDGINDTWAPGHAENYPNLEFFVFDRYGRKLATLRQGQEWDGRYNGQELPTGDYWYIVKLNNPEDDREFVGHFTIFR</sequence>
<evidence type="ECO:0000313" key="3">
    <source>
        <dbReference type="Proteomes" id="UP001629059"/>
    </source>
</evidence>
<gene>
    <name evidence="2" type="ORF">ABS768_14320</name>
</gene>
<dbReference type="InterPro" id="IPR025667">
    <property type="entry name" value="SprB_repeat"/>
</dbReference>
<feature type="signal peptide" evidence="1">
    <location>
        <begin position="1"/>
        <end position="25"/>
    </location>
</feature>
<protein>
    <submittedName>
        <fullName evidence="2">T9SS type B sorting domain-containing protein</fullName>
    </submittedName>
</protein>
<proteinExistence type="predicted"/>
<organism evidence="2 3">
    <name type="scientific">Flavobacterium rhizophilum</name>
    <dbReference type="NCBI Taxonomy" id="3163296"/>
    <lineage>
        <taxon>Bacteria</taxon>
        <taxon>Pseudomonadati</taxon>
        <taxon>Bacteroidota</taxon>
        <taxon>Flavobacteriia</taxon>
        <taxon>Flavobacteriales</taxon>
        <taxon>Flavobacteriaceae</taxon>
        <taxon>Flavobacterium</taxon>
    </lineage>
</organism>
<dbReference type="Pfam" id="PF13585">
    <property type="entry name" value="CHU_C"/>
    <property type="match status" value="1"/>
</dbReference>
<comment type="caution">
    <text evidence="2">The sequence shown here is derived from an EMBL/GenBank/DDBJ whole genome shotgun (WGS) entry which is preliminary data.</text>
</comment>
<evidence type="ECO:0000313" key="2">
    <source>
        <dbReference type="EMBL" id="MFL9838683.1"/>
    </source>
</evidence>